<dbReference type="GO" id="GO:0016887">
    <property type="term" value="F:ATP hydrolysis activity"/>
    <property type="evidence" value="ECO:0007669"/>
    <property type="project" value="InterPro"/>
</dbReference>
<dbReference type="Pfam" id="PF13401">
    <property type="entry name" value="AAA_22"/>
    <property type="match status" value="1"/>
</dbReference>
<dbReference type="InterPro" id="IPR049945">
    <property type="entry name" value="AAA_22"/>
</dbReference>
<dbReference type="HOGENOM" id="CLU_099028_0_0_7"/>
<dbReference type="InterPro" id="IPR027417">
    <property type="entry name" value="P-loop_NTPase"/>
</dbReference>
<accession>L0R683</accession>
<dbReference type="Proteomes" id="UP000010808">
    <property type="component" value="Chromosome"/>
</dbReference>
<dbReference type="EMBL" id="FO203522">
    <property type="protein sequence ID" value="CCO22203.1"/>
    <property type="molecule type" value="Genomic_DNA"/>
</dbReference>
<sequence length="242" mass="26980">MALDAHTAPLTNVTLFTELMNRLVSTPVHLTPLGVFYGFSGYGKTRSATFAANRHGALYIEVGASWTLKKFCQMALKELGVVPAKTVTDMVEQLIETLAIETRPLIIDEFDHIARMGEKNVNIIREILDKAQIPVVLIGEEYLPNSLKRWERFDNRVRSWVAAQPATVNDAKHLAKLYAPDLTIADPVMADMAKQANGIVRRICHGIETVREAASLQGLTEVNLKDIADITYWQTRPAARRA</sequence>
<evidence type="ECO:0000259" key="1">
    <source>
        <dbReference type="Pfam" id="PF13401"/>
    </source>
</evidence>
<organism evidence="2 3">
    <name type="scientific">Maridesulfovibrio hydrothermalis AM13 = DSM 14728</name>
    <dbReference type="NCBI Taxonomy" id="1121451"/>
    <lineage>
        <taxon>Bacteria</taxon>
        <taxon>Pseudomonadati</taxon>
        <taxon>Thermodesulfobacteriota</taxon>
        <taxon>Desulfovibrionia</taxon>
        <taxon>Desulfovibrionales</taxon>
        <taxon>Desulfovibrionaceae</taxon>
        <taxon>Maridesulfovibrio</taxon>
    </lineage>
</organism>
<dbReference type="AlphaFoldDB" id="L0R683"/>
<dbReference type="eggNOG" id="COG2842">
    <property type="taxonomic scope" value="Bacteria"/>
</dbReference>
<evidence type="ECO:0000313" key="2">
    <source>
        <dbReference type="EMBL" id="CCO22203.1"/>
    </source>
</evidence>
<dbReference type="OrthoDB" id="9797061at2"/>
<dbReference type="PANTHER" id="PTHR35894">
    <property type="entry name" value="GENERAL SECRETION PATHWAY PROTEIN A-RELATED"/>
    <property type="match status" value="1"/>
</dbReference>
<dbReference type="KEGG" id="dhy:DESAM_10222"/>
<reference evidence="2 3" key="1">
    <citation type="submission" date="2012-10" db="EMBL/GenBank/DDBJ databases">
        <authorList>
            <person name="Genoscope - CEA"/>
        </authorList>
    </citation>
    <scope>NUCLEOTIDE SEQUENCE [LARGE SCALE GENOMIC DNA]</scope>
    <source>
        <strain evidence="3">AM13 / DSM 14728</strain>
    </source>
</reference>
<protein>
    <submittedName>
        <fullName evidence="2">Phage transposition protein B</fullName>
    </submittedName>
</protein>
<proteinExistence type="predicted"/>
<evidence type="ECO:0000313" key="3">
    <source>
        <dbReference type="Proteomes" id="UP000010808"/>
    </source>
</evidence>
<dbReference type="InterPro" id="IPR052026">
    <property type="entry name" value="ExeA_AAA_ATPase_DNA-bind"/>
</dbReference>
<dbReference type="STRING" id="1121451.DESAM_10222"/>
<dbReference type="RefSeq" id="WP_015334813.1">
    <property type="nucleotide sequence ID" value="NC_020055.1"/>
</dbReference>
<dbReference type="SUPFAM" id="SSF52540">
    <property type="entry name" value="P-loop containing nucleoside triphosphate hydrolases"/>
    <property type="match status" value="1"/>
</dbReference>
<keyword evidence="3" id="KW-1185">Reference proteome</keyword>
<dbReference type="Gene3D" id="3.40.50.300">
    <property type="entry name" value="P-loop containing nucleotide triphosphate hydrolases"/>
    <property type="match status" value="1"/>
</dbReference>
<name>L0R683_9BACT</name>
<dbReference type="PATRIC" id="fig|1121451.3.peg.208"/>
<gene>
    <name evidence="2" type="ORF">DESAM_10222</name>
</gene>
<dbReference type="PANTHER" id="PTHR35894:SF5">
    <property type="entry name" value="MU-LIKE PROPHAGE FLUMU DNA TRANSPOSITION PROTEIN B"/>
    <property type="match status" value="1"/>
</dbReference>
<feature type="domain" description="ORC1/DEAH AAA+ ATPase" evidence="1">
    <location>
        <begin position="33"/>
        <end position="144"/>
    </location>
</feature>